<accession>A0A1I7F0A1</accession>
<organism evidence="1 2">
    <name type="scientific">Pseudoduganella namucuonensis</name>
    <dbReference type="NCBI Taxonomy" id="1035707"/>
    <lineage>
        <taxon>Bacteria</taxon>
        <taxon>Pseudomonadati</taxon>
        <taxon>Pseudomonadota</taxon>
        <taxon>Betaproteobacteria</taxon>
        <taxon>Burkholderiales</taxon>
        <taxon>Oxalobacteraceae</taxon>
        <taxon>Telluria group</taxon>
        <taxon>Pseudoduganella</taxon>
    </lineage>
</organism>
<evidence type="ECO:0000313" key="2">
    <source>
        <dbReference type="Proteomes" id="UP000199391"/>
    </source>
</evidence>
<dbReference type="OrthoDB" id="1336646at2"/>
<dbReference type="Proteomes" id="UP000199391">
    <property type="component" value="Unassembled WGS sequence"/>
</dbReference>
<keyword evidence="2" id="KW-1185">Reference proteome</keyword>
<evidence type="ECO:0000313" key="1">
    <source>
        <dbReference type="EMBL" id="SFU29577.1"/>
    </source>
</evidence>
<dbReference type="EMBL" id="FPBO01000001">
    <property type="protein sequence ID" value="SFU29577.1"/>
    <property type="molecule type" value="Genomic_DNA"/>
</dbReference>
<dbReference type="AlphaFoldDB" id="A0A1I7F0A1"/>
<protein>
    <submittedName>
        <fullName evidence="1">Uncharacterized protein</fullName>
    </submittedName>
</protein>
<dbReference type="STRING" id="1035707.SAMN05216552_1001285"/>
<reference evidence="2" key="1">
    <citation type="submission" date="2016-10" db="EMBL/GenBank/DDBJ databases">
        <authorList>
            <person name="Varghese N."/>
            <person name="Submissions S."/>
        </authorList>
    </citation>
    <scope>NUCLEOTIDE SEQUENCE [LARGE SCALE GENOMIC DNA]</scope>
    <source>
        <strain evidence="2">CGMCC 1.11014</strain>
    </source>
</reference>
<dbReference type="RefSeq" id="WP_093552701.1">
    <property type="nucleotide sequence ID" value="NZ_FPBO01000001.1"/>
</dbReference>
<gene>
    <name evidence="1" type="ORF">SAMN05216552_1001285</name>
</gene>
<sequence length="238" mass="24573">MPVLDGEASVYQISLQLSDATVAALRQSDFRLYAFRGADAGGPEGQVLVWRAFAELAQEMVITWGAGLAAWTCVAGDDAPSVFYFDTAPGDTVSVTQDDGDGSVARAGAADAISVLNYTTSSLYTGLAEPAGDGGYRRLARFHLYGETSQALRPSGLVLLAFSTEAWQPGQAVPKLAGTAPAGGAPGSSAGLLVRMADGETAHAVGFDINQGWDWGCWAWGQGVGAGDELAPLLINNG</sequence>
<name>A0A1I7F0A1_9BURK</name>
<proteinExistence type="predicted"/>